<evidence type="ECO:0000313" key="4">
    <source>
        <dbReference type="EMBL" id="CAB4586127.1"/>
    </source>
</evidence>
<reference evidence="4" key="1">
    <citation type="submission" date="2020-05" db="EMBL/GenBank/DDBJ databases">
        <authorList>
            <person name="Chiriac C."/>
            <person name="Salcher M."/>
            <person name="Ghai R."/>
            <person name="Kavagutti S V."/>
        </authorList>
    </citation>
    <scope>NUCLEOTIDE SEQUENCE</scope>
</reference>
<feature type="region of interest" description="Disordered" evidence="1">
    <location>
        <begin position="1"/>
        <end position="22"/>
    </location>
</feature>
<dbReference type="InterPro" id="IPR029044">
    <property type="entry name" value="Nucleotide-diphossugar_trans"/>
</dbReference>
<dbReference type="EMBL" id="CAEZSR010000190">
    <property type="protein sequence ID" value="CAB4586127.1"/>
    <property type="molecule type" value="Genomic_DNA"/>
</dbReference>
<dbReference type="AlphaFoldDB" id="A0A6J6FCY0"/>
<dbReference type="InterPro" id="IPR050256">
    <property type="entry name" value="Glycosyltransferase_2"/>
</dbReference>
<dbReference type="InterPro" id="IPR001173">
    <property type="entry name" value="Glyco_trans_2-like"/>
</dbReference>
<dbReference type="SUPFAM" id="SSF53448">
    <property type="entry name" value="Nucleotide-diphospho-sugar transferases"/>
    <property type="match status" value="1"/>
</dbReference>
<evidence type="ECO:0000256" key="1">
    <source>
        <dbReference type="SAM" id="MobiDB-lite"/>
    </source>
</evidence>
<gene>
    <name evidence="4" type="ORF">UFOPK1493_03428</name>
</gene>
<name>A0A6J6FCY0_9ZZZZ</name>
<keyword evidence="2" id="KW-0472">Membrane</keyword>
<dbReference type="Pfam" id="PF00535">
    <property type="entry name" value="Glycos_transf_2"/>
    <property type="match status" value="1"/>
</dbReference>
<evidence type="ECO:0000256" key="2">
    <source>
        <dbReference type="SAM" id="Phobius"/>
    </source>
</evidence>
<sequence>MASLGAVPSPTDPQTHDLVAPGDDHCDVSIVLPVYNERGHLRTEIDRIRVAMDASSYTYEIIVIDDGSNDGSEQDLLTIEGIRLIRHRFNRGSGAARRTGTTAAHGRVVVWTDVDMTYPNDRIPELVDELDGWDHVVGARRTEEGTLRAFRVPAKWFIRKLACYLSGTDIPDLNSGLRAFRRDVAMQYVHHLPKGFSCVTTLTMSFLSNGYSVKYVPIDYFPRAGRSKFHWWKDTRRYLLQVVRMSLSYEPLKVFLPLGLTLFTVGLGKLVYDWIDKDFRLAANTLLILLGSLQAITVGLLADLVVRSTKPATQVPPA</sequence>
<protein>
    <submittedName>
        <fullName evidence="4">Unannotated protein</fullName>
    </submittedName>
</protein>
<feature type="transmembrane region" description="Helical" evidence="2">
    <location>
        <begin position="281"/>
        <end position="302"/>
    </location>
</feature>
<keyword evidence="2" id="KW-0812">Transmembrane</keyword>
<keyword evidence="2" id="KW-1133">Transmembrane helix</keyword>
<dbReference type="PANTHER" id="PTHR48090">
    <property type="entry name" value="UNDECAPRENYL-PHOSPHATE 4-DEOXY-4-FORMAMIDO-L-ARABINOSE TRANSFERASE-RELATED"/>
    <property type="match status" value="1"/>
</dbReference>
<feature type="transmembrane region" description="Helical" evidence="2">
    <location>
        <begin position="254"/>
        <end position="275"/>
    </location>
</feature>
<dbReference type="CDD" id="cd04179">
    <property type="entry name" value="DPM_DPG-synthase_like"/>
    <property type="match status" value="1"/>
</dbReference>
<proteinExistence type="predicted"/>
<dbReference type="Gene3D" id="3.90.550.10">
    <property type="entry name" value="Spore Coat Polysaccharide Biosynthesis Protein SpsA, Chain A"/>
    <property type="match status" value="1"/>
</dbReference>
<organism evidence="4">
    <name type="scientific">freshwater metagenome</name>
    <dbReference type="NCBI Taxonomy" id="449393"/>
    <lineage>
        <taxon>unclassified sequences</taxon>
        <taxon>metagenomes</taxon>
        <taxon>ecological metagenomes</taxon>
    </lineage>
</organism>
<feature type="domain" description="Glycosyltransferase 2-like" evidence="3">
    <location>
        <begin position="29"/>
        <end position="186"/>
    </location>
</feature>
<accession>A0A6J6FCY0</accession>
<evidence type="ECO:0000259" key="3">
    <source>
        <dbReference type="Pfam" id="PF00535"/>
    </source>
</evidence>